<reference evidence="1 2" key="1">
    <citation type="submission" date="2020-07" db="EMBL/GenBank/DDBJ databases">
        <authorList>
            <person name="Feng X."/>
        </authorList>
    </citation>
    <scope>NUCLEOTIDE SEQUENCE [LARGE SCALE GENOMIC DNA]</scope>
    <source>
        <strain evidence="1 2">JCM23202</strain>
    </source>
</reference>
<comment type="caution">
    <text evidence="1">The sequence shown here is derived from an EMBL/GenBank/DDBJ whole genome shotgun (WGS) entry which is preliminary data.</text>
</comment>
<dbReference type="RefSeq" id="WP_185659254.1">
    <property type="nucleotide sequence ID" value="NZ_CAWPOO010000006.1"/>
</dbReference>
<protein>
    <submittedName>
        <fullName evidence="1">Uncharacterized protein</fullName>
    </submittedName>
</protein>
<dbReference type="EMBL" id="JACHVC010000006">
    <property type="protein sequence ID" value="MBC2605373.1"/>
    <property type="molecule type" value="Genomic_DNA"/>
</dbReference>
<evidence type="ECO:0000313" key="2">
    <source>
        <dbReference type="Proteomes" id="UP000526501"/>
    </source>
</evidence>
<gene>
    <name evidence="1" type="ORF">H5P27_04875</name>
</gene>
<organism evidence="1 2">
    <name type="scientific">Pelagicoccus albus</name>
    <dbReference type="NCBI Taxonomy" id="415222"/>
    <lineage>
        <taxon>Bacteria</taxon>
        <taxon>Pseudomonadati</taxon>
        <taxon>Verrucomicrobiota</taxon>
        <taxon>Opitutia</taxon>
        <taxon>Puniceicoccales</taxon>
        <taxon>Pelagicoccaceae</taxon>
        <taxon>Pelagicoccus</taxon>
    </lineage>
</organism>
<sequence>MANKSPHELKPGQILAEDVFNLDAKKLFPSGTKLTERQIEILMMWGVENVHLQGNDDGAEVISIQSFSNTAKQDAEAVVQKRFQLVKSSHPAVIAIRELAVLELAKSSDHPL</sequence>
<name>A0A7X1E7Q0_9BACT</name>
<dbReference type="AlphaFoldDB" id="A0A7X1E7Q0"/>
<accession>A0A7X1E7Q0</accession>
<proteinExistence type="predicted"/>
<dbReference type="Proteomes" id="UP000526501">
    <property type="component" value="Unassembled WGS sequence"/>
</dbReference>
<keyword evidence="2" id="KW-1185">Reference proteome</keyword>
<evidence type="ECO:0000313" key="1">
    <source>
        <dbReference type="EMBL" id="MBC2605373.1"/>
    </source>
</evidence>